<protein>
    <submittedName>
        <fullName evidence="1">DUF6134 family protein</fullName>
    </submittedName>
</protein>
<sequence length="234" mass="27869">MALIYLIYFFKNRNKFSEKIDLKRFYSSFLRKLKYLFVFLLFSFSNPEESSNTSETIVFNVSRHNDSIGFVEIKRKKLDNVTNYIIDSEVNVRVIFNFKANGHERSIYKDDVLVYSSMYRKMNDKLKLDQSLTLENGRYIFKNRGKKEKLPLNTIKHNLVTLLYKEPKGIHEVYSDRFKCMVEIVFLGSEKYKISLPNNSTSTYYYKNNECIKVELKGSFYKVDLVRKFQNVKS</sequence>
<gene>
    <name evidence="1" type="ORF">RXV94_03550</name>
</gene>
<proteinExistence type="predicted"/>
<dbReference type="InterPro" id="IPR045767">
    <property type="entry name" value="DUF6134"/>
</dbReference>
<keyword evidence="2" id="KW-1185">Reference proteome</keyword>
<organism evidence="1 2">
    <name type="scientific">Gilvirhabdus luticola</name>
    <dbReference type="NCBI Taxonomy" id="3079858"/>
    <lineage>
        <taxon>Bacteria</taxon>
        <taxon>Pseudomonadati</taxon>
        <taxon>Bacteroidota</taxon>
        <taxon>Flavobacteriia</taxon>
        <taxon>Flavobacteriales</taxon>
        <taxon>Flavobacteriaceae</taxon>
        <taxon>Gilvirhabdus</taxon>
    </lineage>
</organism>
<dbReference type="Proteomes" id="UP001268651">
    <property type="component" value="Unassembled WGS sequence"/>
</dbReference>
<name>A0ABU3U4E7_9FLAO</name>
<accession>A0ABU3U4E7</accession>
<evidence type="ECO:0000313" key="1">
    <source>
        <dbReference type="EMBL" id="MDU8885221.1"/>
    </source>
</evidence>
<comment type="caution">
    <text evidence="1">The sequence shown here is derived from an EMBL/GenBank/DDBJ whole genome shotgun (WGS) entry which is preliminary data.</text>
</comment>
<dbReference type="Pfam" id="PF19630">
    <property type="entry name" value="DUF6134"/>
    <property type="match status" value="1"/>
</dbReference>
<evidence type="ECO:0000313" key="2">
    <source>
        <dbReference type="Proteomes" id="UP001268651"/>
    </source>
</evidence>
<reference evidence="1 2" key="1">
    <citation type="submission" date="2023-10" db="EMBL/GenBank/DDBJ databases">
        <title>Marimonas sp. nov. isolated from tidal mud flat.</title>
        <authorList>
            <person name="Jaincy N.J."/>
            <person name="Srinivasan S."/>
            <person name="Lee S.-S."/>
        </authorList>
    </citation>
    <scope>NUCLEOTIDE SEQUENCE [LARGE SCALE GENOMIC DNA]</scope>
    <source>
        <strain evidence="1 2">MJ-SS3</strain>
    </source>
</reference>
<dbReference type="EMBL" id="JAWHTF010000001">
    <property type="protein sequence ID" value="MDU8885221.1"/>
    <property type="molecule type" value="Genomic_DNA"/>
</dbReference>
<dbReference type="RefSeq" id="WP_316661081.1">
    <property type="nucleotide sequence ID" value="NZ_JAWHTF010000001.1"/>
</dbReference>